<dbReference type="SMART" id="SM00389">
    <property type="entry name" value="HOX"/>
    <property type="match status" value="1"/>
</dbReference>
<dbReference type="EMBL" id="CAJFCJ010000019">
    <property type="protein sequence ID" value="CAD5123788.1"/>
    <property type="molecule type" value="Genomic_DNA"/>
</dbReference>
<evidence type="ECO:0000256" key="3">
    <source>
        <dbReference type="ARBA" id="ARBA00022473"/>
    </source>
</evidence>
<dbReference type="PANTHER" id="PTHR45882">
    <property type="entry name" value="PITUITARY HOMEOBOX HOMOLOG PTX1"/>
    <property type="match status" value="1"/>
</dbReference>
<name>A0A7I8W5K4_9ANNE</name>
<evidence type="ECO:0000313" key="14">
    <source>
        <dbReference type="Proteomes" id="UP000549394"/>
    </source>
</evidence>
<keyword evidence="3" id="KW-0217">Developmental protein</keyword>
<evidence type="ECO:0000313" key="13">
    <source>
        <dbReference type="EMBL" id="CAD5123788.1"/>
    </source>
</evidence>
<dbReference type="Gene3D" id="1.10.10.60">
    <property type="entry name" value="Homeodomain-like"/>
    <property type="match status" value="1"/>
</dbReference>
<feature type="compositionally biased region" description="Polar residues" evidence="11">
    <location>
        <begin position="1"/>
        <end position="10"/>
    </location>
</feature>
<keyword evidence="7" id="KW-0804">Transcription</keyword>
<feature type="compositionally biased region" description="Basic and acidic residues" evidence="11">
    <location>
        <begin position="11"/>
        <end position="29"/>
    </location>
</feature>
<keyword evidence="8 9" id="KW-0539">Nucleus</keyword>
<dbReference type="InterPro" id="IPR001356">
    <property type="entry name" value="HD"/>
</dbReference>
<dbReference type="GO" id="GO:0000978">
    <property type="term" value="F:RNA polymerase II cis-regulatory region sequence-specific DNA binding"/>
    <property type="evidence" value="ECO:0007669"/>
    <property type="project" value="TreeGrafter"/>
</dbReference>
<keyword evidence="4" id="KW-0805">Transcription regulation</keyword>
<sequence>MSAINTSSTGKVEDETTENKEEAGGECDKKRRQRTHFTSQQLHELEATFSRNRYPDMATREEIATWTQLSEPRIRVWFKNRRAKWRKKERGLEAMKSFRPPDHYGSVVQSISEPFYATNYGSYNNWSSFSHKSLTPWTFNAADTGSTATATQYFPYSLDEDSFAASPLVRAQTRVRYQGTSSLPINPFVPSPSCQYVHSSFV</sequence>
<evidence type="ECO:0000256" key="8">
    <source>
        <dbReference type="ARBA" id="ARBA00023242"/>
    </source>
</evidence>
<evidence type="ECO:0000256" key="11">
    <source>
        <dbReference type="SAM" id="MobiDB-lite"/>
    </source>
</evidence>
<evidence type="ECO:0000256" key="9">
    <source>
        <dbReference type="PROSITE-ProRule" id="PRU00108"/>
    </source>
</evidence>
<feature type="region of interest" description="Disordered" evidence="11">
    <location>
        <begin position="1"/>
        <end position="38"/>
    </location>
</feature>
<proteinExistence type="inferred from homology"/>
<accession>A0A7I8W5K4</accession>
<dbReference type="SUPFAM" id="SSF46689">
    <property type="entry name" value="Homeodomain-like"/>
    <property type="match status" value="1"/>
</dbReference>
<comment type="caution">
    <text evidence="13">The sequence shown here is derived from an EMBL/GenBank/DDBJ whole genome shotgun (WGS) entry which is preliminary data.</text>
</comment>
<comment type="subcellular location">
    <subcellularLocation>
        <location evidence="1 9 10">Nucleus</location>
    </subcellularLocation>
</comment>
<dbReference type="PROSITE" id="PS00027">
    <property type="entry name" value="HOMEOBOX_1"/>
    <property type="match status" value="1"/>
</dbReference>
<keyword evidence="14" id="KW-1185">Reference proteome</keyword>
<evidence type="ECO:0000256" key="6">
    <source>
        <dbReference type="ARBA" id="ARBA00023155"/>
    </source>
</evidence>
<evidence type="ECO:0000256" key="4">
    <source>
        <dbReference type="ARBA" id="ARBA00023015"/>
    </source>
</evidence>
<keyword evidence="6 9" id="KW-0371">Homeobox</keyword>
<dbReference type="InterPro" id="IPR017970">
    <property type="entry name" value="Homeobox_CS"/>
</dbReference>
<dbReference type="Proteomes" id="UP000549394">
    <property type="component" value="Unassembled WGS sequence"/>
</dbReference>
<dbReference type="Pfam" id="PF00046">
    <property type="entry name" value="Homeodomain"/>
    <property type="match status" value="1"/>
</dbReference>
<dbReference type="InterPro" id="IPR009057">
    <property type="entry name" value="Homeodomain-like_sf"/>
</dbReference>
<evidence type="ECO:0000256" key="2">
    <source>
        <dbReference type="ARBA" id="ARBA00006503"/>
    </source>
</evidence>
<evidence type="ECO:0000259" key="12">
    <source>
        <dbReference type="PROSITE" id="PS50071"/>
    </source>
</evidence>
<feature type="DNA-binding region" description="Homeobox" evidence="9">
    <location>
        <begin position="30"/>
        <end position="89"/>
    </location>
</feature>
<dbReference type="GO" id="GO:0005634">
    <property type="term" value="C:nucleus"/>
    <property type="evidence" value="ECO:0007669"/>
    <property type="project" value="UniProtKB-SubCell"/>
</dbReference>
<keyword evidence="5 9" id="KW-0238">DNA-binding</keyword>
<dbReference type="PANTHER" id="PTHR45882:SF2">
    <property type="entry name" value="PITUITARY HOMEOBOX 3"/>
    <property type="match status" value="1"/>
</dbReference>
<dbReference type="CDD" id="cd00086">
    <property type="entry name" value="homeodomain"/>
    <property type="match status" value="1"/>
</dbReference>
<evidence type="ECO:0000256" key="5">
    <source>
        <dbReference type="ARBA" id="ARBA00023125"/>
    </source>
</evidence>
<dbReference type="OrthoDB" id="6159439at2759"/>
<organism evidence="13 14">
    <name type="scientific">Dimorphilus gyrociliatus</name>
    <dbReference type="NCBI Taxonomy" id="2664684"/>
    <lineage>
        <taxon>Eukaryota</taxon>
        <taxon>Metazoa</taxon>
        <taxon>Spiralia</taxon>
        <taxon>Lophotrochozoa</taxon>
        <taxon>Annelida</taxon>
        <taxon>Polychaeta</taxon>
        <taxon>Polychaeta incertae sedis</taxon>
        <taxon>Dinophilidae</taxon>
        <taxon>Dimorphilus</taxon>
    </lineage>
</organism>
<dbReference type="AlphaFoldDB" id="A0A7I8W5K4"/>
<reference evidence="13 14" key="1">
    <citation type="submission" date="2020-08" db="EMBL/GenBank/DDBJ databases">
        <authorList>
            <person name="Hejnol A."/>
        </authorList>
    </citation>
    <scope>NUCLEOTIDE SEQUENCE [LARGE SCALE GENOMIC DNA]</scope>
</reference>
<evidence type="ECO:0000256" key="7">
    <source>
        <dbReference type="ARBA" id="ARBA00023163"/>
    </source>
</evidence>
<protein>
    <submittedName>
        <fullName evidence="13">DgyrCDS12098</fullName>
    </submittedName>
</protein>
<dbReference type="GO" id="GO:0000981">
    <property type="term" value="F:DNA-binding transcription factor activity, RNA polymerase II-specific"/>
    <property type="evidence" value="ECO:0007669"/>
    <property type="project" value="InterPro"/>
</dbReference>
<evidence type="ECO:0000256" key="10">
    <source>
        <dbReference type="RuleBase" id="RU000682"/>
    </source>
</evidence>
<gene>
    <name evidence="13" type="ORF">DGYR_LOCUS11422</name>
</gene>
<dbReference type="PROSITE" id="PS50071">
    <property type="entry name" value="HOMEOBOX_2"/>
    <property type="match status" value="1"/>
</dbReference>
<feature type="domain" description="Homeobox" evidence="12">
    <location>
        <begin position="28"/>
        <end position="88"/>
    </location>
</feature>
<comment type="similarity">
    <text evidence="2">Belongs to the paired homeobox family. Bicoid subfamily.</text>
</comment>
<dbReference type="FunFam" id="1.10.10.60:FF:000679">
    <property type="entry name" value="Homeobox protein aristaless"/>
    <property type="match status" value="1"/>
</dbReference>
<evidence type="ECO:0000256" key="1">
    <source>
        <dbReference type="ARBA" id="ARBA00004123"/>
    </source>
</evidence>
<dbReference type="GO" id="GO:0009653">
    <property type="term" value="P:anatomical structure morphogenesis"/>
    <property type="evidence" value="ECO:0007669"/>
    <property type="project" value="TreeGrafter"/>
</dbReference>